<dbReference type="EMBL" id="JAUQSZ010000011">
    <property type="protein sequence ID" value="MDO7843670.1"/>
    <property type="molecule type" value="Genomic_DNA"/>
</dbReference>
<keyword evidence="5" id="KW-1185">Reference proteome</keyword>
<dbReference type="RefSeq" id="WP_304562131.1">
    <property type="nucleotide sequence ID" value="NZ_JAUQSZ010000011.1"/>
</dbReference>
<dbReference type="PANTHER" id="PTHR13693:SF103">
    <property type="entry name" value="AMINOTRANSFERASE CLASS I_CLASSII DOMAIN-CONTAINING PROTEIN"/>
    <property type="match status" value="1"/>
</dbReference>
<evidence type="ECO:0000259" key="3">
    <source>
        <dbReference type="Pfam" id="PF00155"/>
    </source>
</evidence>
<keyword evidence="2" id="KW-0808">Transferase</keyword>
<reference evidence="4" key="1">
    <citation type="submission" date="2023-07" db="EMBL/GenBank/DDBJ databases">
        <authorList>
            <person name="Kim M.K."/>
        </authorList>
    </citation>
    <scope>NUCLEOTIDE SEQUENCE</scope>
    <source>
        <strain evidence="4">CA1-15</strain>
    </source>
</reference>
<comment type="cofactor">
    <cofactor evidence="1">
        <name>pyridoxal 5'-phosphate</name>
        <dbReference type="ChEBI" id="CHEBI:597326"/>
    </cofactor>
</comment>
<dbReference type="InterPro" id="IPR015424">
    <property type="entry name" value="PyrdxlP-dep_Trfase"/>
</dbReference>
<organism evidence="4 5">
    <name type="scientific">Sphingomonas immobilis</name>
    <dbReference type="NCBI Taxonomy" id="3063997"/>
    <lineage>
        <taxon>Bacteria</taxon>
        <taxon>Pseudomonadati</taxon>
        <taxon>Pseudomonadota</taxon>
        <taxon>Alphaproteobacteria</taxon>
        <taxon>Sphingomonadales</taxon>
        <taxon>Sphingomonadaceae</taxon>
        <taxon>Sphingomonas</taxon>
    </lineage>
</organism>
<dbReference type="SUPFAM" id="SSF53383">
    <property type="entry name" value="PLP-dependent transferases"/>
    <property type="match status" value="1"/>
</dbReference>
<dbReference type="PANTHER" id="PTHR13693">
    <property type="entry name" value="CLASS II AMINOTRANSFERASE/8-AMINO-7-OXONONANOATE SYNTHASE"/>
    <property type="match status" value="1"/>
</dbReference>
<dbReference type="Gene3D" id="3.90.1150.10">
    <property type="entry name" value="Aspartate Aminotransferase, domain 1"/>
    <property type="match status" value="1"/>
</dbReference>
<feature type="domain" description="Aminotransferase class I/classII large" evidence="3">
    <location>
        <begin position="75"/>
        <end position="421"/>
    </location>
</feature>
<dbReference type="Proteomes" id="UP001176468">
    <property type="component" value="Unassembled WGS sequence"/>
</dbReference>
<dbReference type="InterPro" id="IPR015422">
    <property type="entry name" value="PyrdxlP-dep_Trfase_small"/>
</dbReference>
<protein>
    <submittedName>
        <fullName evidence="4">Aminotransferase class I/II-fold pyridoxal phosphate-dependent enzyme</fullName>
    </submittedName>
</protein>
<proteinExistence type="predicted"/>
<dbReference type="InterPro" id="IPR050087">
    <property type="entry name" value="AON_synthase_class-II"/>
</dbReference>
<dbReference type="Pfam" id="PF00155">
    <property type="entry name" value="Aminotran_1_2"/>
    <property type="match status" value="1"/>
</dbReference>
<evidence type="ECO:0000256" key="2">
    <source>
        <dbReference type="ARBA" id="ARBA00022679"/>
    </source>
</evidence>
<dbReference type="InterPro" id="IPR015421">
    <property type="entry name" value="PyrdxlP-dep_Trfase_major"/>
</dbReference>
<accession>A0ABT9A1J4</accession>
<dbReference type="InterPro" id="IPR004839">
    <property type="entry name" value="Aminotransferase_I/II_large"/>
</dbReference>
<comment type="caution">
    <text evidence="4">The sequence shown here is derived from an EMBL/GenBank/DDBJ whole genome shotgun (WGS) entry which is preliminary data.</text>
</comment>
<evidence type="ECO:0000313" key="4">
    <source>
        <dbReference type="EMBL" id="MDO7843670.1"/>
    </source>
</evidence>
<evidence type="ECO:0000313" key="5">
    <source>
        <dbReference type="Proteomes" id="UP001176468"/>
    </source>
</evidence>
<sequence length="485" mass="51417">MNDVTDTTPGYDALSGSMRDFRYLPGSNLLERTSAFYDWQEARRAAGVWPLGRSTEHGAFSRATARTDEGALFDGVNFASQDYLSMNSHPAILETAIETMRAYGVHSAGSPALVGNTSLSIALEEKIADFLGYDHVALFPTGWAAGFGVIKGLVRPSDHIVMDALSHACLQEGAQAATRNIHLFRHNQLDGVRDKLAKIRSTDTQNGILVVIESLYSMDSDTPDIAAIQSLAHEYGATLVVDVAHDLGNLGPTGRGLIEAQGMIGKVDVVMGSFSKTFASNGGFVAAKGRAIKEYMRYYSSPNTFSNAMSPANAAIVGKAFEIITSAEGDALRAELMGNIKMLRSLLTGCGLEVYGDPSAIVCVKMGSEALARLVSRRLPALGMLANLVEFPAVPKGQARFRLQVMAKHSQHDILDAVHRLSTAVADAQEDLDALNAGKTTLATLNADRPLPRQAVPAGSGKVISVPAATPGATKVVASRASNAA</sequence>
<dbReference type="Gene3D" id="3.40.640.10">
    <property type="entry name" value="Type I PLP-dependent aspartate aminotransferase-like (Major domain)"/>
    <property type="match status" value="1"/>
</dbReference>
<evidence type="ECO:0000256" key="1">
    <source>
        <dbReference type="ARBA" id="ARBA00001933"/>
    </source>
</evidence>
<gene>
    <name evidence="4" type="ORF">Q5H94_15150</name>
</gene>
<keyword evidence="4" id="KW-0032">Aminotransferase</keyword>
<dbReference type="GO" id="GO:0008483">
    <property type="term" value="F:transaminase activity"/>
    <property type="evidence" value="ECO:0007669"/>
    <property type="project" value="UniProtKB-KW"/>
</dbReference>
<name>A0ABT9A1J4_9SPHN</name>